<dbReference type="InterPro" id="IPR000312">
    <property type="entry name" value="Glycosyl_Trfase_fam3"/>
</dbReference>
<accession>A0A2A6KBD3</accession>
<dbReference type="SUPFAM" id="SSF54680">
    <property type="entry name" value="Pyrimidine nucleoside phosphorylase C-terminal domain"/>
    <property type="match status" value="1"/>
</dbReference>
<dbReference type="InterPro" id="IPR013465">
    <property type="entry name" value="Thymidine_Pase"/>
</dbReference>
<keyword evidence="11" id="KW-1185">Reference proteome</keyword>
<dbReference type="InterPro" id="IPR017459">
    <property type="entry name" value="Glycosyl_Trfase_fam3_N_dom"/>
</dbReference>
<dbReference type="Pfam" id="PF07831">
    <property type="entry name" value="PYNP_C"/>
    <property type="match status" value="1"/>
</dbReference>
<evidence type="ECO:0000313" key="10">
    <source>
        <dbReference type="EMBL" id="PDT22104.1"/>
    </source>
</evidence>
<dbReference type="NCBIfam" id="NF004490">
    <property type="entry name" value="PRK05820.1"/>
    <property type="match status" value="1"/>
</dbReference>
<dbReference type="GO" id="GO:0006206">
    <property type="term" value="P:pyrimidine nucleobase metabolic process"/>
    <property type="evidence" value="ECO:0007669"/>
    <property type="project" value="InterPro"/>
</dbReference>
<reference evidence="10 11" key="1">
    <citation type="submission" date="2017-09" db="EMBL/GenBank/DDBJ databases">
        <title>Comparative genomics of rhizobia isolated from Phaseolus vulgaris in China.</title>
        <authorList>
            <person name="Tong W."/>
        </authorList>
    </citation>
    <scope>NUCLEOTIDE SEQUENCE [LARGE SCALE GENOMIC DNA]</scope>
    <source>
        <strain evidence="10 11">FH14</strain>
    </source>
</reference>
<comment type="function">
    <text evidence="7">The enzymes which catalyze the reversible phosphorolysis of pyrimidine nucleosides are involved in the degradation of these compounds and in their utilization as carbon and energy sources, or in the rescue of pyrimidine bases for nucleotide synthesis.</text>
</comment>
<feature type="domain" description="Pyrimidine nucleoside phosphorylase C-terminal" evidence="8">
    <location>
        <begin position="347"/>
        <end position="421"/>
    </location>
</feature>
<dbReference type="NCBIfam" id="TIGR02644">
    <property type="entry name" value="Y_phosphoryl"/>
    <property type="match status" value="1"/>
</dbReference>
<dbReference type="InterPro" id="IPR013102">
    <property type="entry name" value="PYNP_C"/>
</dbReference>
<dbReference type="PANTHER" id="PTHR10515:SF0">
    <property type="entry name" value="THYMIDINE PHOSPHORYLASE"/>
    <property type="match status" value="1"/>
</dbReference>
<dbReference type="SUPFAM" id="SSF52418">
    <property type="entry name" value="Nucleoside phosphorylase/phosphoribosyltransferase catalytic domain"/>
    <property type="match status" value="1"/>
</dbReference>
<dbReference type="InterPro" id="IPR036566">
    <property type="entry name" value="PYNP-like_C_sf"/>
</dbReference>
<evidence type="ECO:0000313" key="12">
    <source>
        <dbReference type="Proteomes" id="UP001268610"/>
    </source>
</evidence>
<comment type="pathway">
    <text evidence="7">Pyrimidine metabolism; dTMP biosynthesis via salvage pathway; dTMP from thymine: step 1/2.</text>
</comment>
<dbReference type="AlphaFoldDB" id="A0A2A6KBD3"/>
<dbReference type="EMBL" id="JAVLSF010000008">
    <property type="protein sequence ID" value="MDR9774372.1"/>
    <property type="molecule type" value="Genomic_DNA"/>
</dbReference>
<dbReference type="FunFam" id="3.40.1030.10:FF:000003">
    <property type="entry name" value="Pyrimidine-nucleoside phosphorylase"/>
    <property type="match status" value="1"/>
</dbReference>
<organism evidence="9 12">
    <name type="scientific">Rhizobium hidalgonense</name>
    <dbReference type="NCBI Taxonomy" id="1538159"/>
    <lineage>
        <taxon>Bacteria</taxon>
        <taxon>Pseudomonadati</taxon>
        <taxon>Pseudomonadota</taxon>
        <taxon>Alphaproteobacteria</taxon>
        <taxon>Hyphomicrobiales</taxon>
        <taxon>Rhizobiaceae</taxon>
        <taxon>Rhizobium/Agrobacterium group</taxon>
        <taxon>Rhizobium</taxon>
    </lineage>
</organism>
<dbReference type="Proteomes" id="UP000219914">
    <property type="component" value="Unassembled WGS sequence"/>
</dbReference>
<dbReference type="GO" id="GO:0004645">
    <property type="term" value="F:1,4-alpha-oligoglucan phosphorylase activity"/>
    <property type="evidence" value="ECO:0007669"/>
    <property type="project" value="InterPro"/>
</dbReference>
<evidence type="ECO:0000259" key="8">
    <source>
        <dbReference type="SMART" id="SM00941"/>
    </source>
</evidence>
<evidence type="ECO:0000313" key="11">
    <source>
        <dbReference type="Proteomes" id="UP000219914"/>
    </source>
</evidence>
<dbReference type="Gene3D" id="1.20.970.10">
    <property type="entry name" value="Transferase, Pyrimidine Nucleoside Phosphorylase, Chain C"/>
    <property type="match status" value="1"/>
</dbReference>
<protein>
    <recommendedName>
        <fullName evidence="3 7">Thymidine phosphorylase</fullName>
        <ecNumber evidence="3 7">2.4.2.4</ecNumber>
    </recommendedName>
    <alternativeName>
        <fullName evidence="7">TdRPase</fullName>
    </alternativeName>
</protein>
<keyword evidence="4 7" id="KW-0328">Glycosyltransferase</keyword>
<dbReference type="PIRSF" id="PIRSF000478">
    <property type="entry name" value="TP_PyNP"/>
    <property type="match status" value="1"/>
</dbReference>
<evidence type="ECO:0000256" key="2">
    <source>
        <dbReference type="ARBA" id="ARBA00011738"/>
    </source>
</evidence>
<dbReference type="PANTHER" id="PTHR10515">
    <property type="entry name" value="THYMIDINE PHOSPHORYLASE"/>
    <property type="match status" value="1"/>
</dbReference>
<dbReference type="Pfam" id="PF00591">
    <property type="entry name" value="Glycos_transf_3"/>
    <property type="match status" value="1"/>
</dbReference>
<evidence type="ECO:0000313" key="9">
    <source>
        <dbReference type="EMBL" id="MDR9774372.1"/>
    </source>
</evidence>
<dbReference type="RefSeq" id="WP_003571093.1">
    <property type="nucleotide sequence ID" value="NZ_CP054027.1"/>
</dbReference>
<dbReference type="GO" id="GO:0005829">
    <property type="term" value="C:cytosol"/>
    <property type="evidence" value="ECO:0007669"/>
    <property type="project" value="TreeGrafter"/>
</dbReference>
<dbReference type="GO" id="GO:0009032">
    <property type="term" value="F:thymidine phosphorylase activity"/>
    <property type="evidence" value="ECO:0007669"/>
    <property type="project" value="UniProtKB-UniRule"/>
</dbReference>
<evidence type="ECO:0000256" key="5">
    <source>
        <dbReference type="ARBA" id="ARBA00022679"/>
    </source>
</evidence>
<dbReference type="Gene3D" id="3.90.1170.30">
    <property type="entry name" value="Pyrimidine nucleoside phosphorylase-like, C-terminal domain"/>
    <property type="match status" value="1"/>
</dbReference>
<comment type="similarity">
    <text evidence="1 7">Belongs to the thymidine/pyrimidine-nucleoside phosphorylase family.</text>
</comment>
<dbReference type="Proteomes" id="UP001268610">
    <property type="component" value="Unassembled WGS sequence"/>
</dbReference>
<dbReference type="EMBL" id="NWSY01000013">
    <property type="protein sequence ID" value="PDT22104.1"/>
    <property type="molecule type" value="Genomic_DNA"/>
</dbReference>
<dbReference type="EC" id="2.4.2.4" evidence="3 7"/>
<dbReference type="InterPro" id="IPR036320">
    <property type="entry name" value="Glycosyl_Trfase_fam3_N_dom_sf"/>
</dbReference>
<dbReference type="Pfam" id="PF02885">
    <property type="entry name" value="Glycos_trans_3N"/>
    <property type="match status" value="1"/>
</dbReference>
<evidence type="ECO:0000256" key="6">
    <source>
        <dbReference type="ARBA" id="ARBA00048550"/>
    </source>
</evidence>
<comment type="catalytic activity">
    <reaction evidence="6 7">
        <text>thymidine + phosphate = 2-deoxy-alpha-D-ribose 1-phosphate + thymine</text>
        <dbReference type="Rhea" id="RHEA:16037"/>
        <dbReference type="ChEBI" id="CHEBI:17748"/>
        <dbReference type="ChEBI" id="CHEBI:17821"/>
        <dbReference type="ChEBI" id="CHEBI:43474"/>
        <dbReference type="ChEBI" id="CHEBI:57259"/>
        <dbReference type="EC" id="2.4.2.4"/>
    </reaction>
</comment>
<dbReference type="InterPro" id="IPR017872">
    <property type="entry name" value="Pyrmidine_PPase_CS"/>
</dbReference>
<dbReference type="InterPro" id="IPR035902">
    <property type="entry name" value="Nuc_phospho_transferase"/>
</dbReference>
<dbReference type="SUPFAM" id="SSF47648">
    <property type="entry name" value="Nucleoside phosphorylase/phosphoribosyltransferase N-terminal domain"/>
    <property type="match status" value="1"/>
</dbReference>
<evidence type="ECO:0000256" key="3">
    <source>
        <dbReference type="ARBA" id="ARBA00011892"/>
    </source>
</evidence>
<name>A0A2A6KBD3_9HYPH</name>
<gene>
    <name evidence="7 9" type="primary">deoA</name>
    <name evidence="10" type="ORF">CO674_18015</name>
    <name evidence="9" type="ORF">RJJ65_17200</name>
</gene>
<sequence length="435" mass="45136">MIPQEIIRRKRDGEELGLADINTFIAALAAGHLSEGQIGAFAMAVWFKGMSRAETVALTLAMANSGDRLKWADIDRPIADKHSTGGVGDNVSLMLAPITAACGLAVPMISGRGLGHTGGTLDKLESIPGYRITPDADLFHKVVKQAGCAIIGQTGTLAPADGRLYAVRDVTATVDSIPLITASILSKKLAAGLQTLVLDVKVGNGAIMADRAQAESLARSLVEVANGAGIKTSALITDMNQPLADSAGNAVEMRNCLDFLAGGKADTRLQTVVLAFAAEMLVKSGIATSPDEAQGMARRALSSGKAAEVFGRMVSMLGGPADLVENPDKYLARAPVEKPVLAGRPGWLSACDARGIGVSVIDLGGGRRHPQDRIDHRVGFSGLLPLGTRVEAGEPIAVVHAADEAAAEKAAAAIAAHYRITEDKPQQSPVISARI</sequence>
<dbReference type="NCBIfam" id="TIGR02643">
    <property type="entry name" value="T_phosphoryl"/>
    <property type="match status" value="1"/>
</dbReference>
<comment type="subunit">
    <text evidence="2 7">Homodimer.</text>
</comment>
<dbReference type="InterPro" id="IPR018090">
    <property type="entry name" value="Pyrmidine_PPas_bac/euk"/>
</dbReference>
<comment type="caution">
    <text evidence="9">The sequence shown here is derived from an EMBL/GenBank/DDBJ whole genome shotgun (WGS) entry which is preliminary data.</text>
</comment>
<dbReference type="Gene3D" id="3.40.1030.10">
    <property type="entry name" value="Nucleoside phosphorylase/phosphoribosyltransferase catalytic domain"/>
    <property type="match status" value="1"/>
</dbReference>
<evidence type="ECO:0000256" key="1">
    <source>
        <dbReference type="ARBA" id="ARBA00006915"/>
    </source>
</evidence>
<keyword evidence="5 7" id="KW-0808">Transferase</keyword>
<dbReference type="InterPro" id="IPR000053">
    <property type="entry name" value="Thymidine/pyrmidine_PPase"/>
</dbReference>
<dbReference type="SMART" id="SM00941">
    <property type="entry name" value="PYNP_C"/>
    <property type="match status" value="1"/>
</dbReference>
<proteinExistence type="inferred from homology"/>
<dbReference type="PROSITE" id="PS00647">
    <property type="entry name" value="THYMID_PHOSPHORYLASE"/>
    <property type="match status" value="1"/>
</dbReference>
<dbReference type="GO" id="GO:0046104">
    <property type="term" value="P:thymidine metabolic process"/>
    <property type="evidence" value="ECO:0007669"/>
    <property type="project" value="UniProtKB-UniRule"/>
</dbReference>
<reference evidence="9" key="2">
    <citation type="submission" date="2023-04" db="EMBL/GenBank/DDBJ databases">
        <title>Genomic characterization of faba bean (Vicia faba) microsymbionts in Mexican soils.</title>
        <authorList>
            <person name="Rivera Orduna F.N."/>
            <person name="Guevara-Luna J."/>
            <person name="Yan J."/>
            <person name="Arroyo-Herrera I."/>
            <person name="Li Y."/>
            <person name="Vasquez-Murrieta M.S."/>
            <person name="Wang E.T."/>
        </authorList>
    </citation>
    <scope>NUCLEOTIDE SEQUENCE</scope>
    <source>
        <strain evidence="9">CH26</strain>
    </source>
</reference>
<evidence type="ECO:0000256" key="7">
    <source>
        <dbReference type="HAMAP-Rule" id="MF_01628"/>
    </source>
</evidence>
<dbReference type="HAMAP" id="MF_01628">
    <property type="entry name" value="Thymid_phosp"/>
    <property type="match status" value="1"/>
</dbReference>
<evidence type="ECO:0000256" key="4">
    <source>
        <dbReference type="ARBA" id="ARBA00022676"/>
    </source>
</evidence>